<dbReference type="SMART" id="SM00354">
    <property type="entry name" value="HTH_LACI"/>
    <property type="match status" value="1"/>
</dbReference>
<dbReference type="EMBL" id="WKKF01000002">
    <property type="protein sequence ID" value="MRX54263.1"/>
    <property type="molecule type" value="Genomic_DNA"/>
</dbReference>
<dbReference type="Gene3D" id="1.10.260.40">
    <property type="entry name" value="lambda repressor-like DNA-binding domains"/>
    <property type="match status" value="1"/>
</dbReference>
<evidence type="ECO:0000256" key="2">
    <source>
        <dbReference type="ARBA" id="ARBA00023015"/>
    </source>
</evidence>
<dbReference type="CDD" id="cd19974">
    <property type="entry name" value="PBP1_LacI-like"/>
    <property type="match status" value="1"/>
</dbReference>
<evidence type="ECO:0000256" key="3">
    <source>
        <dbReference type="ARBA" id="ARBA00023125"/>
    </source>
</evidence>
<dbReference type="InterPro" id="IPR046335">
    <property type="entry name" value="LacI/GalR-like_sensor"/>
</dbReference>
<comment type="caution">
    <text evidence="6">The sequence shown here is derived from an EMBL/GenBank/DDBJ whole genome shotgun (WGS) entry which is preliminary data.</text>
</comment>
<dbReference type="Proteomes" id="UP000441585">
    <property type="component" value="Unassembled WGS sequence"/>
</dbReference>
<dbReference type="SUPFAM" id="SSF47413">
    <property type="entry name" value="lambda repressor-like DNA-binding domains"/>
    <property type="match status" value="1"/>
</dbReference>
<dbReference type="PANTHER" id="PTHR30146:SF148">
    <property type="entry name" value="HTH-TYPE TRANSCRIPTIONAL REPRESSOR PURR-RELATED"/>
    <property type="match status" value="1"/>
</dbReference>
<gene>
    <name evidence="6" type="ORF">GJU41_09785</name>
</gene>
<dbReference type="PANTHER" id="PTHR30146">
    <property type="entry name" value="LACI-RELATED TRANSCRIPTIONAL REPRESSOR"/>
    <property type="match status" value="1"/>
</dbReference>
<evidence type="ECO:0000256" key="1">
    <source>
        <dbReference type="ARBA" id="ARBA00022491"/>
    </source>
</evidence>
<sequence>MQDIADKLKISKNSVSQALTGKPGVSEETRLLVQKTAEELGYAYPSGRKNGNNGQTGTIALLASVRAFSFKSFFGEIYLSIEKELKSRGMNLLILSVDNEEKETLKLPDVIEDRSVDGILILSHLTTDYINKVLDTGIPTVMIDHHDPLNQADAILTNNRFGGYEMVKHLIDLGHREIGFIGNIDYSPSYQERWEGYQLALRRHGIEPANQWMYLQADEDEVKIHAFLSNLDQKPTAWFCVNDGLGFITMTTLQRLGYTVPDNVSVGCFDNGQLSRIANPKITTMDIDLSLFGKKAVEQLFWRMDNKEEPFQETLLPARLVKRESAAEVSDDRM</sequence>
<name>A0A6I2MES3_9BACI</name>
<dbReference type="GO" id="GO:0003700">
    <property type="term" value="F:DNA-binding transcription factor activity"/>
    <property type="evidence" value="ECO:0007669"/>
    <property type="project" value="TreeGrafter"/>
</dbReference>
<dbReference type="Pfam" id="PF13377">
    <property type="entry name" value="Peripla_BP_3"/>
    <property type="match status" value="1"/>
</dbReference>
<keyword evidence="7" id="KW-1185">Reference proteome</keyword>
<evidence type="ECO:0000313" key="7">
    <source>
        <dbReference type="Proteomes" id="UP000441585"/>
    </source>
</evidence>
<dbReference type="GO" id="GO:0000976">
    <property type="term" value="F:transcription cis-regulatory region binding"/>
    <property type="evidence" value="ECO:0007669"/>
    <property type="project" value="TreeGrafter"/>
</dbReference>
<dbReference type="PROSITE" id="PS50932">
    <property type="entry name" value="HTH_LACI_2"/>
    <property type="match status" value="1"/>
</dbReference>
<dbReference type="SUPFAM" id="SSF53822">
    <property type="entry name" value="Periplasmic binding protein-like I"/>
    <property type="match status" value="1"/>
</dbReference>
<dbReference type="Gene3D" id="3.40.50.2300">
    <property type="match status" value="2"/>
</dbReference>
<accession>A0A6I2MES3</accession>
<keyword evidence="2" id="KW-0805">Transcription regulation</keyword>
<keyword evidence="1" id="KW-0678">Repressor</keyword>
<keyword evidence="3 6" id="KW-0238">DNA-binding</keyword>
<dbReference type="CDD" id="cd01392">
    <property type="entry name" value="HTH_LacI"/>
    <property type="match status" value="1"/>
</dbReference>
<proteinExistence type="predicted"/>
<evidence type="ECO:0000256" key="4">
    <source>
        <dbReference type="ARBA" id="ARBA00023163"/>
    </source>
</evidence>
<dbReference type="AlphaFoldDB" id="A0A6I2MES3"/>
<dbReference type="InterPro" id="IPR028082">
    <property type="entry name" value="Peripla_BP_I"/>
</dbReference>
<dbReference type="Pfam" id="PF00356">
    <property type="entry name" value="LacI"/>
    <property type="match status" value="1"/>
</dbReference>
<protein>
    <submittedName>
        <fullName evidence="6">LacI family DNA-binding transcriptional regulator</fullName>
    </submittedName>
</protein>
<dbReference type="InterPro" id="IPR010982">
    <property type="entry name" value="Lambda_DNA-bd_dom_sf"/>
</dbReference>
<organism evidence="6 7">
    <name type="scientific">Metabacillus idriensis</name>
    <dbReference type="NCBI Taxonomy" id="324768"/>
    <lineage>
        <taxon>Bacteria</taxon>
        <taxon>Bacillati</taxon>
        <taxon>Bacillota</taxon>
        <taxon>Bacilli</taxon>
        <taxon>Bacillales</taxon>
        <taxon>Bacillaceae</taxon>
        <taxon>Metabacillus</taxon>
    </lineage>
</organism>
<dbReference type="InterPro" id="IPR000843">
    <property type="entry name" value="HTH_LacI"/>
</dbReference>
<reference evidence="6 7" key="1">
    <citation type="submission" date="2019-11" db="EMBL/GenBank/DDBJ databases">
        <title>Bacillus idriensis genome.</title>
        <authorList>
            <person name="Konopka E.N."/>
            <person name="Newman J.D."/>
        </authorList>
    </citation>
    <scope>NUCLEOTIDE SEQUENCE [LARGE SCALE GENOMIC DNA]</scope>
    <source>
        <strain evidence="6 7">DSM 19097</strain>
    </source>
</reference>
<feature type="domain" description="HTH lacI-type" evidence="5">
    <location>
        <begin position="1"/>
        <end position="42"/>
    </location>
</feature>
<keyword evidence="4" id="KW-0804">Transcription</keyword>
<evidence type="ECO:0000259" key="5">
    <source>
        <dbReference type="PROSITE" id="PS50932"/>
    </source>
</evidence>
<evidence type="ECO:0000313" key="6">
    <source>
        <dbReference type="EMBL" id="MRX54263.1"/>
    </source>
</evidence>